<sequence length="162" mass="19297">MVQPFLIDGYKFDMRLYVLLTSCDPLRIYMFKDGLVRFTTIQYVEPNQRNMHNMYMHLTNYAVQKHSDGYIRDDEEGGTKRRITTLNRWFTQNGYNLEKIWNDVDDVVIKTVLSGYAVLRHNYRTCFPNHSQMSACFEILGFDIMFDHKLKPFVLEGYVLKL</sequence>
<dbReference type="EMBL" id="KV895997">
    <property type="protein sequence ID" value="OON17050.1"/>
    <property type="molecule type" value="Genomic_DNA"/>
</dbReference>
<protein>
    <recommendedName>
        <fullName evidence="6">Tubulin--tyrosine ligase-like protein 9</fullName>
    </recommendedName>
</protein>
<dbReference type="InterPro" id="IPR004344">
    <property type="entry name" value="TTL/TTLL_fam"/>
</dbReference>
<accession>A0A1S8WRC3</accession>
<reference evidence="4 5" key="1">
    <citation type="submission" date="2015-03" db="EMBL/GenBank/DDBJ databases">
        <title>Draft genome of the nematode, Opisthorchis viverrini.</title>
        <authorList>
            <person name="Mitreva M."/>
        </authorList>
    </citation>
    <scope>NUCLEOTIDE SEQUENCE [LARGE SCALE GENOMIC DNA]</scope>
    <source>
        <strain evidence="4">Khon Kaen</strain>
    </source>
</reference>
<dbReference type="PANTHER" id="PTHR12241:SF161">
    <property type="entry name" value="TUBULIN POLYGLUTAMYLASE TTLL6"/>
    <property type="match status" value="1"/>
</dbReference>
<evidence type="ECO:0000256" key="1">
    <source>
        <dbReference type="ARBA" id="ARBA00022598"/>
    </source>
</evidence>
<dbReference type="Gene3D" id="3.30.470.20">
    <property type="entry name" value="ATP-grasp fold, B domain"/>
    <property type="match status" value="1"/>
</dbReference>
<dbReference type="PROSITE" id="PS51221">
    <property type="entry name" value="TTL"/>
    <property type="match status" value="1"/>
</dbReference>
<dbReference type="GO" id="GO:0015631">
    <property type="term" value="F:tubulin binding"/>
    <property type="evidence" value="ECO:0007669"/>
    <property type="project" value="TreeGrafter"/>
</dbReference>
<name>A0A1S8WRC3_OPIVI</name>
<dbReference type="Pfam" id="PF03133">
    <property type="entry name" value="TTL"/>
    <property type="match status" value="1"/>
</dbReference>
<evidence type="ECO:0000256" key="3">
    <source>
        <dbReference type="ARBA" id="ARBA00022840"/>
    </source>
</evidence>
<dbReference type="PANTHER" id="PTHR12241">
    <property type="entry name" value="TUBULIN POLYGLUTAMYLASE"/>
    <property type="match status" value="1"/>
</dbReference>
<evidence type="ECO:0008006" key="6">
    <source>
        <dbReference type="Google" id="ProtNLM"/>
    </source>
</evidence>
<gene>
    <name evidence="4" type="ORF">X801_07118</name>
</gene>
<dbReference type="AlphaFoldDB" id="A0A1S8WRC3"/>
<organism evidence="4 5">
    <name type="scientific">Opisthorchis viverrini</name>
    <name type="common">Southeast Asian liver fluke</name>
    <dbReference type="NCBI Taxonomy" id="6198"/>
    <lineage>
        <taxon>Eukaryota</taxon>
        <taxon>Metazoa</taxon>
        <taxon>Spiralia</taxon>
        <taxon>Lophotrochozoa</taxon>
        <taxon>Platyhelminthes</taxon>
        <taxon>Trematoda</taxon>
        <taxon>Digenea</taxon>
        <taxon>Opisthorchiida</taxon>
        <taxon>Opisthorchiata</taxon>
        <taxon>Opisthorchiidae</taxon>
        <taxon>Opisthorchis</taxon>
    </lineage>
</organism>
<evidence type="ECO:0000313" key="5">
    <source>
        <dbReference type="Proteomes" id="UP000243686"/>
    </source>
</evidence>
<proteinExistence type="predicted"/>
<keyword evidence="5" id="KW-1185">Reference proteome</keyword>
<evidence type="ECO:0000256" key="2">
    <source>
        <dbReference type="ARBA" id="ARBA00022741"/>
    </source>
</evidence>
<keyword evidence="3" id="KW-0067">ATP-binding</keyword>
<dbReference type="GO" id="GO:0070740">
    <property type="term" value="F:tubulin-glutamic acid ligase activity"/>
    <property type="evidence" value="ECO:0007669"/>
    <property type="project" value="TreeGrafter"/>
</dbReference>
<evidence type="ECO:0000313" key="4">
    <source>
        <dbReference type="EMBL" id="OON17050.1"/>
    </source>
</evidence>
<dbReference type="GO" id="GO:0005524">
    <property type="term" value="F:ATP binding"/>
    <property type="evidence" value="ECO:0007669"/>
    <property type="project" value="UniProtKB-KW"/>
</dbReference>
<dbReference type="Proteomes" id="UP000243686">
    <property type="component" value="Unassembled WGS sequence"/>
</dbReference>
<keyword evidence="1" id="KW-0436">Ligase</keyword>
<dbReference type="GO" id="GO:0036064">
    <property type="term" value="C:ciliary basal body"/>
    <property type="evidence" value="ECO:0007669"/>
    <property type="project" value="TreeGrafter"/>
</dbReference>
<keyword evidence="2" id="KW-0547">Nucleotide-binding</keyword>
<dbReference type="GO" id="GO:0000226">
    <property type="term" value="P:microtubule cytoskeleton organization"/>
    <property type="evidence" value="ECO:0007669"/>
    <property type="project" value="TreeGrafter"/>
</dbReference>